<reference evidence="1 2" key="1">
    <citation type="submission" date="2024-01" db="EMBL/GenBank/DDBJ databases">
        <title>Genome assemblies of Stephania.</title>
        <authorList>
            <person name="Yang L."/>
        </authorList>
    </citation>
    <scope>NUCLEOTIDE SEQUENCE [LARGE SCALE GENOMIC DNA]</scope>
    <source>
        <strain evidence="1">YNDBR</strain>
        <tissue evidence="1">Leaf</tissue>
    </source>
</reference>
<dbReference type="AlphaFoldDB" id="A0AAP0L146"/>
<dbReference type="Proteomes" id="UP001420932">
    <property type="component" value="Unassembled WGS sequence"/>
</dbReference>
<dbReference type="SUPFAM" id="SSF53474">
    <property type="entry name" value="alpha/beta-Hydrolases"/>
    <property type="match status" value="1"/>
</dbReference>
<protein>
    <submittedName>
        <fullName evidence="1">Uncharacterized protein</fullName>
    </submittedName>
</protein>
<name>A0AAP0L146_9MAGN</name>
<dbReference type="PANTHER" id="PTHR43689">
    <property type="entry name" value="HYDROLASE"/>
    <property type="match status" value="1"/>
</dbReference>
<dbReference type="InterPro" id="IPR029058">
    <property type="entry name" value="AB_hydrolase_fold"/>
</dbReference>
<dbReference type="PANTHER" id="PTHR43689:SF9">
    <property type="entry name" value="LYSOPHOSPHOLIPASE BODYGUARD 3-RELATED"/>
    <property type="match status" value="1"/>
</dbReference>
<comment type="caution">
    <text evidence="1">The sequence shown here is derived from an EMBL/GenBank/DDBJ whole genome shotgun (WGS) entry which is preliminary data.</text>
</comment>
<sequence length="256" mass="27504">MGCILALAMANMYPGSVKSLTLIAPTLIAPATTTTVEARALVPPAESATPHPPALQGLLFYSCTHRPFYAGGCRAVYQQAGVPTFLVDGLCHTHNAAWHTLHNVVCGSAGKLEGYLDDGIQDRCTTVGSCEVNVFHGQDDEVVPVKCSYVLQLKIPQARVNVINSHDHIPIIVGRAATKLRGQDDEVVPVKCSYVLQLKIPQARVNVINSHDHITIIVGRAATELEQMWMRSSSAPITQDKIGNDSQVSFGLEEGG</sequence>
<dbReference type="Gene3D" id="3.40.50.1820">
    <property type="entry name" value="alpha/beta hydrolase"/>
    <property type="match status" value="1"/>
</dbReference>
<accession>A0AAP0L146</accession>
<evidence type="ECO:0000313" key="1">
    <source>
        <dbReference type="EMBL" id="KAK9162508.1"/>
    </source>
</evidence>
<keyword evidence="2" id="KW-1185">Reference proteome</keyword>
<dbReference type="EMBL" id="JBBNAF010000002">
    <property type="protein sequence ID" value="KAK9162508.1"/>
    <property type="molecule type" value="Genomic_DNA"/>
</dbReference>
<proteinExistence type="predicted"/>
<organism evidence="1 2">
    <name type="scientific">Stephania yunnanensis</name>
    <dbReference type="NCBI Taxonomy" id="152371"/>
    <lineage>
        <taxon>Eukaryota</taxon>
        <taxon>Viridiplantae</taxon>
        <taxon>Streptophyta</taxon>
        <taxon>Embryophyta</taxon>
        <taxon>Tracheophyta</taxon>
        <taxon>Spermatophyta</taxon>
        <taxon>Magnoliopsida</taxon>
        <taxon>Ranunculales</taxon>
        <taxon>Menispermaceae</taxon>
        <taxon>Menispermoideae</taxon>
        <taxon>Cissampelideae</taxon>
        <taxon>Stephania</taxon>
    </lineage>
</organism>
<gene>
    <name evidence="1" type="ORF">Syun_003410</name>
</gene>
<evidence type="ECO:0000313" key="2">
    <source>
        <dbReference type="Proteomes" id="UP001420932"/>
    </source>
</evidence>